<dbReference type="EMBL" id="CP029289">
    <property type="protein sequence ID" value="AWR93788.1"/>
    <property type="molecule type" value="Genomic_DNA"/>
</dbReference>
<dbReference type="RefSeq" id="WP_110269672.1">
    <property type="nucleotide sequence ID" value="NZ_CP029289.2"/>
</dbReference>
<evidence type="ECO:0000259" key="6">
    <source>
        <dbReference type="Pfam" id="PF00324"/>
    </source>
</evidence>
<dbReference type="GO" id="GO:0055085">
    <property type="term" value="P:transmembrane transport"/>
    <property type="evidence" value="ECO:0007669"/>
    <property type="project" value="InterPro"/>
</dbReference>
<evidence type="ECO:0000256" key="5">
    <source>
        <dbReference type="SAM" id="Phobius"/>
    </source>
</evidence>
<name>A0A2U9ICP1_9CREN</name>
<feature type="transmembrane region" description="Helical" evidence="5">
    <location>
        <begin position="348"/>
        <end position="367"/>
    </location>
</feature>
<feature type="transmembrane region" description="Helical" evidence="5">
    <location>
        <begin position="166"/>
        <end position="187"/>
    </location>
</feature>
<dbReference type="PANTHER" id="PTHR42770:SF11">
    <property type="entry name" value="INNER MEMBRANE TRANSPORT PROTEIN YBAT"/>
    <property type="match status" value="1"/>
</dbReference>
<keyword evidence="2 5" id="KW-0812">Transmembrane</keyword>
<dbReference type="InterPro" id="IPR050367">
    <property type="entry name" value="APC_superfamily"/>
</dbReference>
<comment type="subcellular location">
    <subcellularLocation>
        <location evidence="1">Membrane</location>
        <topology evidence="1">Multi-pass membrane protein</topology>
    </subcellularLocation>
</comment>
<organism evidence="7 8">
    <name type="scientific">Acidianus brierleyi</name>
    <dbReference type="NCBI Taxonomy" id="41673"/>
    <lineage>
        <taxon>Archaea</taxon>
        <taxon>Thermoproteota</taxon>
        <taxon>Thermoprotei</taxon>
        <taxon>Sulfolobales</taxon>
        <taxon>Sulfolobaceae</taxon>
        <taxon>Acidianus</taxon>
    </lineage>
</organism>
<sequence length="470" mass="50737">MKSENESFKKEEGLSKGVLSPWLAMANGLASNAPSAVTALYFVGLAGLVGGSLPLVVVLAWLIYLSMTYVVYNWSKHIAASYGWAAIQKKGFNSSYISFVAGGWGYWFYYMLASAGFGVLGLSTFLPLLFPTLYSTYPWIWIPISLGIIAETSTLMYLGIKTNSKYNLYAGLGEIAFLLITSIILIIKAGPHNTVIPFTPLPLGAGWAVIFTSMIFGITTFGGMNSSIPVAEETADPKKNIPKSLVMLALILGIPIILNSYAQEVTYGVSNMFNYANLPDPGIIIYDAVLGSVFGIIFAIFIVNSFNSSTIGFGNGQVRTVYGMARDGVVFPKHFSEINKYGVPGKNIIIMAVINAVLAITAGLIMGPLNASIFLITANAFYSFLNHLLGAIGLIRYNKKQGTLRLTHIIVGGIVVIALGAAIVLSAMAPPPLDYAGLFALSWFILGSIIYLIEKRRNPEKIKKFGDYSL</sequence>
<dbReference type="OrthoDB" id="43026at2157"/>
<dbReference type="PIRSF" id="PIRSF006060">
    <property type="entry name" value="AA_transporter"/>
    <property type="match status" value="1"/>
</dbReference>
<dbReference type="KEGG" id="abri:DFR85_03310"/>
<keyword evidence="3 5" id="KW-1133">Transmembrane helix</keyword>
<evidence type="ECO:0000313" key="8">
    <source>
        <dbReference type="Proteomes" id="UP000248044"/>
    </source>
</evidence>
<evidence type="ECO:0000313" key="7">
    <source>
        <dbReference type="EMBL" id="AWR93788.1"/>
    </source>
</evidence>
<keyword evidence="4 5" id="KW-0472">Membrane</keyword>
<proteinExistence type="predicted"/>
<feature type="transmembrane region" description="Helical" evidence="5">
    <location>
        <begin position="283"/>
        <end position="303"/>
    </location>
</feature>
<dbReference type="PANTHER" id="PTHR42770">
    <property type="entry name" value="AMINO ACID TRANSPORTER-RELATED"/>
    <property type="match status" value="1"/>
</dbReference>
<feature type="domain" description="Amino acid permease/ SLC12A" evidence="6">
    <location>
        <begin position="44"/>
        <end position="426"/>
    </location>
</feature>
<feature type="transmembrane region" description="Helical" evidence="5">
    <location>
        <begin position="207"/>
        <end position="224"/>
    </location>
</feature>
<feature type="transmembrane region" description="Helical" evidence="5">
    <location>
        <begin position="435"/>
        <end position="453"/>
    </location>
</feature>
<feature type="transmembrane region" description="Helical" evidence="5">
    <location>
        <begin position="96"/>
        <end position="120"/>
    </location>
</feature>
<protein>
    <submittedName>
        <fullName evidence="7">APC family permease</fullName>
    </submittedName>
</protein>
<evidence type="ECO:0000256" key="4">
    <source>
        <dbReference type="ARBA" id="ARBA00023136"/>
    </source>
</evidence>
<dbReference type="Gene3D" id="1.20.1740.10">
    <property type="entry name" value="Amino acid/polyamine transporter I"/>
    <property type="match status" value="1"/>
</dbReference>
<dbReference type="GO" id="GO:0016020">
    <property type="term" value="C:membrane"/>
    <property type="evidence" value="ECO:0007669"/>
    <property type="project" value="UniProtKB-SubCell"/>
</dbReference>
<feature type="transmembrane region" description="Helical" evidence="5">
    <location>
        <begin position="140"/>
        <end position="159"/>
    </location>
</feature>
<feature type="transmembrane region" description="Helical" evidence="5">
    <location>
        <begin position="245"/>
        <end position="263"/>
    </location>
</feature>
<dbReference type="Proteomes" id="UP000248044">
    <property type="component" value="Chromosome"/>
</dbReference>
<dbReference type="GeneID" id="36831152"/>
<dbReference type="InterPro" id="IPR004841">
    <property type="entry name" value="AA-permease/SLC12A_dom"/>
</dbReference>
<feature type="transmembrane region" description="Helical" evidence="5">
    <location>
        <begin position="409"/>
        <end position="429"/>
    </location>
</feature>
<gene>
    <name evidence="7" type="ORF">DFR85_03310</name>
</gene>
<evidence type="ECO:0000256" key="1">
    <source>
        <dbReference type="ARBA" id="ARBA00004141"/>
    </source>
</evidence>
<accession>A0A2U9ICP1</accession>
<feature type="transmembrane region" description="Helical" evidence="5">
    <location>
        <begin position="21"/>
        <end position="43"/>
    </location>
</feature>
<keyword evidence="8" id="KW-1185">Reference proteome</keyword>
<feature type="transmembrane region" description="Helical" evidence="5">
    <location>
        <begin position="373"/>
        <end position="397"/>
    </location>
</feature>
<reference evidence="7 8" key="1">
    <citation type="submission" date="2018-05" db="EMBL/GenBank/DDBJ databases">
        <title>Complete Genome Sequences of Extremely Thermoacidophilic, Metal-Mobilizing Type-Strain Members of the Archaeal Family Sulfolobaceae: Acidianus brierleyi DSM-1651T, Acidianus sulfidivorans DSM-18786T, Metallosphaera hakonensis DSM-7519T, and Metallosphaera prunae DSM-10039T.</title>
        <authorList>
            <person name="Counts J.A."/>
            <person name="Kelly R.M."/>
        </authorList>
    </citation>
    <scope>NUCLEOTIDE SEQUENCE [LARGE SCALE GENOMIC DNA]</scope>
    <source>
        <strain evidence="7 8">DSM 1651</strain>
    </source>
</reference>
<feature type="transmembrane region" description="Helical" evidence="5">
    <location>
        <begin position="55"/>
        <end position="75"/>
    </location>
</feature>
<evidence type="ECO:0000256" key="2">
    <source>
        <dbReference type="ARBA" id="ARBA00022692"/>
    </source>
</evidence>
<evidence type="ECO:0000256" key="3">
    <source>
        <dbReference type="ARBA" id="ARBA00022989"/>
    </source>
</evidence>
<dbReference type="AlphaFoldDB" id="A0A2U9ICP1"/>
<dbReference type="Pfam" id="PF00324">
    <property type="entry name" value="AA_permease"/>
    <property type="match status" value="1"/>
</dbReference>